<reference evidence="3" key="1">
    <citation type="submission" date="2013-02" db="EMBL/GenBank/DDBJ databases">
        <authorList>
            <consortium name="The Broad Institute Genome Sequencing Platform"/>
            <person name="Cuomo C."/>
            <person name="Becnel J."/>
            <person name="Sanscrainte N."/>
            <person name="Walker B."/>
            <person name="Young S.K."/>
            <person name="Zeng Q."/>
            <person name="Gargeya S."/>
            <person name="Fitzgerald M."/>
            <person name="Haas B."/>
            <person name="Abouelleil A."/>
            <person name="Alvarado L."/>
            <person name="Arachchi H.M."/>
            <person name="Berlin A.M."/>
            <person name="Chapman S.B."/>
            <person name="Dewar J."/>
            <person name="Goldberg J."/>
            <person name="Griggs A."/>
            <person name="Gujja S."/>
            <person name="Hansen M."/>
            <person name="Howarth C."/>
            <person name="Imamovic A."/>
            <person name="Larimer J."/>
            <person name="McCowan C."/>
            <person name="Murphy C."/>
            <person name="Neiman D."/>
            <person name="Pearson M."/>
            <person name="Priest M."/>
            <person name="Roberts A."/>
            <person name="Saif S."/>
            <person name="Shea T."/>
            <person name="Sisk P."/>
            <person name="Sykes S."/>
            <person name="Wortman J."/>
            <person name="Nusbaum C."/>
            <person name="Birren B."/>
        </authorList>
    </citation>
    <scope>NUCLEOTIDE SEQUENCE [LARGE SCALE GENOMIC DNA]</scope>
    <source>
        <strain evidence="3">PRA339</strain>
    </source>
</reference>
<evidence type="ECO:0000256" key="1">
    <source>
        <dbReference type="SAM" id="SignalP"/>
    </source>
</evidence>
<dbReference type="VEuPathDB" id="MicrosporidiaDB:H312_00087"/>
<evidence type="ECO:0000313" key="3">
    <source>
        <dbReference type="Proteomes" id="UP000030655"/>
    </source>
</evidence>
<feature type="chain" id="PRO_5001577779" description="SUEL-type lectin domain-containing protein" evidence="1">
    <location>
        <begin position="17"/>
        <end position="129"/>
    </location>
</feature>
<dbReference type="HOGENOM" id="CLU_1948314_0_0_1"/>
<organism evidence="2 3">
    <name type="scientific">Anncaliia algerae PRA339</name>
    <dbReference type="NCBI Taxonomy" id="1288291"/>
    <lineage>
        <taxon>Eukaryota</taxon>
        <taxon>Fungi</taxon>
        <taxon>Fungi incertae sedis</taxon>
        <taxon>Microsporidia</taxon>
        <taxon>Tubulinosematoidea</taxon>
        <taxon>Tubulinosematidae</taxon>
        <taxon>Anncaliia</taxon>
    </lineage>
</organism>
<reference evidence="2 3" key="2">
    <citation type="submission" date="2014-03" db="EMBL/GenBank/DDBJ databases">
        <title>The Genome Sequence of Anncaliia algerae insect isolate PRA339.</title>
        <authorList>
            <consortium name="The Broad Institute Genome Sequencing Platform"/>
            <consortium name="The Broad Institute Genome Sequencing Center for Infectious Disease"/>
            <person name="Cuomo C."/>
            <person name="Becnel J."/>
            <person name="Sanscrainte N."/>
            <person name="Walker B."/>
            <person name="Young S.K."/>
            <person name="Zeng Q."/>
            <person name="Gargeya S."/>
            <person name="Fitzgerald M."/>
            <person name="Haas B."/>
            <person name="Abouelleil A."/>
            <person name="Alvarado L."/>
            <person name="Arachchi H.M."/>
            <person name="Berlin A.M."/>
            <person name="Chapman S.B."/>
            <person name="Dewar J."/>
            <person name="Goldberg J."/>
            <person name="Griggs A."/>
            <person name="Gujja S."/>
            <person name="Hansen M."/>
            <person name="Howarth C."/>
            <person name="Imamovic A."/>
            <person name="Larimer J."/>
            <person name="McCowan C."/>
            <person name="Murphy C."/>
            <person name="Neiman D."/>
            <person name="Pearson M."/>
            <person name="Priest M."/>
            <person name="Roberts A."/>
            <person name="Saif S."/>
            <person name="Shea T."/>
            <person name="Sisk P."/>
            <person name="Sykes S."/>
            <person name="Wortman J."/>
            <person name="Nusbaum C."/>
            <person name="Birren B."/>
        </authorList>
    </citation>
    <scope>NUCLEOTIDE SEQUENCE [LARGE SCALE GENOMIC DNA]</scope>
    <source>
        <strain evidence="2 3">PRA339</strain>
    </source>
</reference>
<dbReference type="EMBL" id="KK365130">
    <property type="protein sequence ID" value="KCZ82429.1"/>
    <property type="molecule type" value="Genomic_DNA"/>
</dbReference>
<keyword evidence="1" id="KW-0732">Signal</keyword>
<evidence type="ECO:0000313" key="2">
    <source>
        <dbReference type="EMBL" id="KCZ82429.1"/>
    </source>
</evidence>
<dbReference type="AlphaFoldDB" id="A0A059F5Z6"/>
<feature type="signal peptide" evidence="1">
    <location>
        <begin position="1"/>
        <end position="16"/>
    </location>
</feature>
<accession>A0A059F5Z6</accession>
<evidence type="ECO:0008006" key="4">
    <source>
        <dbReference type="Google" id="ProtNLM"/>
    </source>
</evidence>
<sequence length="129" mass="14970">MLKLIFFIHLVKLAESETEFTKKNVEITTRKYGCIHEKKIIEIFSTTCCEYVDGEGKTQSDCKIKFKDLTEENKENKMPCEGIQLLSNCRTNIYENKKSGKRYIFSDTICSYGVNPSKFLGEKDEKSEK</sequence>
<name>A0A059F5Z6_9MICR</name>
<dbReference type="Proteomes" id="UP000030655">
    <property type="component" value="Unassembled WGS sequence"/>
</dbReference>
<gene>
    <name evidence="2" type="ORF">H312_00087</name>
</gene>
<proteinExistence type="predicted"/>
<keyword evidence="3" id="KW-1185">Reference proteome</keyword>
<dbReference type="OrthoDB" id="10277370at2759"/>
<protein>
    <recommendedName>
        <fullName evidence="4">SUEL-type lectin domain-containing protein</fullName>
    </recommendedName>
</protein>